<name>A0A1H3D666_THIRO</name>
<proteinExistence type="predicted"/>
<gene>
    <name evidence="1" type="ORF">SAMN05421783_1433</name>
</gene>
<dbReference type="Proteomes" id="UP000198816">
    <property type="component" value="Unassembled WGS sequence"/>
</dbReference>
<keyword evidence="2" id="KW-1185">Reference proteome</keyword>
<organism evidence="1 2">
    <name type="scientific">Thiocapsa roseopersicina</name>
    <dbReference type="NCBI Taxonomy" id="1058"/>
    <lineage>
        <taxon>Bacteria</taxon>
        <taxon>Pseudomonadati</taxon>
        <taxon>Pseudomonadota</taxon>
        <taxon>Gammaproteobacteria</taxon>
        <taxon>Chromatiales</taxon>
        <taxon>Chromatiaceae</taxon>
        <taxon>Thiocapsa</taxon>
    </lineage>
</organism>
<protein>
    <recommendedName>
        <fullName evidence="3">Apea-like HEPN domain-containing protein</fullName>
    </recommendedName>
</protein>
<evidence type="ECO:0000313" key="2">
    <source>
        <dbReference type="Proteomes" id="UP000198816"/>
    </source>
</evidence>
<dbReference type="AlphaFoldDB" id="A0A1H3D666"/>
<reference evidence="2" key="1">
    <citation type="submission" date="2016-10" db="EMBL/GenBank/DDBJ databases">
        <authorList>
            <person name="Varghese N."/>
            <person name="Submissions S."/>
        </authorList>
    </citation>
    <scope>NUCLEOTIDE SEQUENCE [LARGE SCALE GENOMIC DNA]</scope>
    <source>
        <strain evidence="2">DSM 217</strain>
    </source>
</reference>
<sequence>MTSTRTVALDTGHEECATYHDLLRFHFDGLRAEHKKSKYFHWFLILEYLENSQIYKTQFSSNTLFDKHETAELSRVADKMSNEVKKSAVLKLLSRTKEPRNYKLLRILNEIGINSIRTDYGTKELEISEEIINKITKGRNALFHGSSEFPEHILWTILFPLVNQIAEHVSCNQVCLDG</sequence>
<evidence type="ECO:0000313" key="1">
    <source>
        <dbReference type="EMBL" id="SDX61901.1"/>
    </source>
</evidence>
<evidence type="ECO:0008006" key="3">
    <source>
        <dbReference type="Google" id="ProtNLM"/>
    </source>
</evidence>
<accession>A0A1H3D666</accession>
<dbReference type="EMBL" id="FNNZ01000043">
    <property type="protein sequence ID" value="SDX61901.1"/>
    <property type="molecule type" value="Genomic_DNA"/>
</dbReference>